<keyword evidence="2" id="KW-0723">Serine/threonine-protein kinase</keyword>
<keyword evidence="5 10" id="KW-0418">Kinase</keyword>
<proteinExistence type="predicted"/>
<evidence type="ECO:0000256" key="8">
    <source>
        <dbReference type="SAM" id="Phobius"/>
    </source>
</evidence>
<dbReference type="PANTHER" id="PTHR43289">
    <property type="entry name" value="MITOGEN-ACTIVATED PROTEIN KINASE KINASE KINASE 20-RELATED"/>
    <property type="match status" value="1"/>
</dbReference>
<protein>
    <recommendedName>
        <fullName evidence="1">non-specific serine/threonine protein kinase</fullName>
        <ecNumber evidence="1">2.7.11.1</ecNumber>
    </recommendedName>
</protein>
<organism evidence="10 11">
    <name type="scientific">Lawsonella clevelandensis</name>
    <dbReference type="NCBI Taxonomy" id="1528099"/>
    <lineage>
        <taxon>Bacteria</taxon>
        <taxon>Bacillati</taxon>
        <taxon>Actinomycetota</taxon>
        <taxon>Actinomycetes</taxon>
        <taxon>Mycobacteriales</taxon>
        <taxon>Lawsonellaceae</taxon>
        <taxon>Lawsonella</taxon>
    </lineage>
</organism>
<feature type="region of interest" description="Disordered" evidence="7">
    <location>
        <begin position="384"/>
        <end position="417"/>
    </location>
</feature>
<dbReference type="RefSeq" id="WP_148417820.1">
    <property type="nucleotide sequence ID" value="NZ_LR584267.1"/>
</dbReference>
<evidence type="ECO:0000256" key="4">
    <source>
        <dbReference type="ARBA" id="ARBA00022741"/>
    </source>
</evidence>
<dbReference type="Pfam" id="PF00069">
    <property type="entry name" value="Pkinase"/>
    <property type="match status" value="1"/>
</dbReference>
<dbReference type="SMART" id="SM00220">
    <property type="entry name" value="S_TKc"/>
    <property type="match status" value="1"/>
</dbReference>
<dbReference type="PROSITE" id="PS00108">
    <property type="entry name" value="PROTEIN_KINASE_ST"/>
    <property type="match status" value="1"/>
</dbReference>
<keyword evidence="8" id="KW-1133">Transmembrane helix</keyword>
<sequence length="483" mass="51768">MAEIPRLWSRLSGRESDSRSPFRPGDKVDDRYLIDGYIARGGMSVVYRAIDTRLDRPVALKVLRSDLASREEFRKGFVAEAKTVANLRGPGIVTVSDQGMWKGEAFLVMELVAGGTVRELLNERGPMPPYAAVAVLKPTLEALAVAHRSGFVHRDVKPENILIGPEGIVKVVDFGLVRAVNSDDKEGYLVGTAAYLAPEQVTGAPITPRCDVYSAGLVLYELLVGTAPFGMEATREVAERRLTDSVPSASAQRPGIPTEFDRIIATATARDPGRRYVDAHAMEKALDQLSTTLQLPHYVVPTPQESAEQTAAQTALSTLASLHKGEDPAGAPSSEAETDVLGADNATEILGSGDATEIFPTVDSRVAASPAHTAVLTSAVPLEDTSGLFPSEGEDRESADDHSPIPVYAEDEAEEPLSPEEERAWRLASHPRVWPVLIWVVALLLVLGGAGAAMRSLGHELLPPAPASHSQSETGNQPEALFR</sequence>
<evidence type="ECO:0000313" key="11">
    <source>
        <dbReference type="Proteomes" id="UP000324288"/>
    </source>
</evidence>
<feature type="domain" description="Protein kinase" evidence="9">
    <location>
        <begin position="32"/>
        <end position="300"/>
    </location>
</feature>
<feature type="transmembrane region" description="Helical" evidence="8">
    <location>
        <begin position="433"/>
        <end position="454"/>
    </location>
</feature>
<dbReference type="Gene3D" id="1.10.510.10">
    <property type="entry name" value="Transferase(Phosphotransferase) domain 1"/>
    <property type="match status" value="1"/>
</dbReference>
<dbReference type="Gene3D" id="3.30.200.20">
    <property type="entry name" value="Phosphorylase Kinase, domain 1"/>
    <property type="match status" value="1"/>
</dbReference>
<dbReference type="SUPFAM" id="SSF56112">
    <property type="entry name" value="Protein kinase-like (PK-like)"/>
    <property type="match status" value="1"/>
</dbReference>
<dbReference type="InterPro" id="IPR000719">
    <property type="entry name" value="Prot_kinase_dom"/>
</dbReference>
<accession>A0A5E4A0B1</accession>
<dbReference type="EC" id="2.7.11.1" evidence="1"/>
<reference evidence="10 11" key="1">
    <citation type="submission" date="2019-04" db="EMBL/GenBank/DDBJ databases">
        <authorList>
            <person name="Seth-Smith MB H."/>
            <person name="Seth-Smith H."/>
        </authorList>
    </citation>
    <scope>NUCLEOTIDE SEQUENCE [LARGE SCALE GENOMIC DNA]</scope>
    <source>
        <strain evidence="10">USB-603019</strain>
    </source>
</reference>
<dbReference type="GO" id="GO:0005524">
    <property type="term" value="F:ATP binding"/>
    <property type="evidence" value="ECO:0007669"/>
    <property type="project" value="UniProtKB-KW"/>
</dbReference>
<keyword evidence="8" id="KW-0472">Membrane</keyword>
<feature type="region of interest" description="Disordered" evidence="7">
    <location>
        <begin position="463"/>
        <end position="483"/>
    </location>
</feature>
<dbReference type="EMBL" id="LR584267">
    <property type="protein sequence ID" value="VHO01616.1"/>
    <property type="molecule type" value="Genomic_DNA"/>
</dbReference>
<keyword evidence="6" id="KW-0067">ATP-binding</keyword>
<evidence type="ECO:0000256" key="2">
    <source>
        <dbReference type="ARBA" id="ARBA00022527"/>
    </source>
</evidence>
<keyword evidence="11" id="KW-1185">Reference proteome</keyword>
<evidence type="ECO:0000256" key="7">
    <source>
        <dbReference type="SAM" id="MobiDB-lite"/>
    </source>
</evidence>
<evidence type="ECO:0000256" key="3">
    <source>
        <dbReference type="ARBA" id="ARBA00022679"/>
    </source>
</evidence>
<dbReference type="AlphaFoldDB" id="A0A5E4A0B1"/>
<dbReference type="FunFam" id="1.10.510.10:FF:000021">
    <property type="entry name" value="Serine/threonine protein kinase"/>
    <property type="match status" value="1"/>
</dbReference>
<evidence type="ECO:0000256" key="1">
    <source>
        <dbReference type="ARBA" id="ARBA00012513"/>
    </source>
</evidence>
<dbReference type="InterPro" id="IPR011009">
    <property type="entry name" value="Kinase-like_dom_sf"/>
</dbReference>
<name>A0A5E4A0B1_9ACTN</name>
<dbReference type="GO" id="GO:0004674">
    <property type="term" value="F:protein serine/threonine kinase activity"/>
    <property type="evidence" value="ECO:0007669"/>
    <property type="project" value="UniProtKB-KW"/>
</dbReference>
<evidence type="ECO:0000256" key="6">
    <source>
        <dbReference type="ARBA" id="ARBA00022840"/>
    </source>
</evidence>
<dbReference type="PROSITE" id="PS50011">
    <property type="entry name" value="PROTEIN_KINASE_DOM"/>
    <property type="match status" value="1"/>
</dbReference>
<evidence type="ECO:0000256" key="5">
    <source>
        <dbReference type="ARBA" id="ARBA00022777"/>
    </source>
</evidence>
<keyword evidence="8" id="KW-0812">Transmembrane</keyword>
<dbReference type="CDD" id="cd14014">
    <property type="entry name" value="STKc_PknB_like"/>
    <property type="match status" value="1"/>
</dbReference>
<dbReference type="InterPro" id="IPR008271">
    <property type="entry name" value="Ser/Thr_kinase_AS"/>
</dbReference>
<evidence type="ECO:0000313" key="10">
    <source>
        <dbReference type="EMBL" id="VHO01616.1"/>
    </source>
</evidence>
<gene>
    <name evidence="10" type="primary">pknL</name>
    <name evidence="10" type="ORF">LC603019_01547</name>
</gene>
<dbReference type="Proteomes" id="UP000324288">
    <property type="component" value="Chromosome"/>
</dbReference>
<evidence type="ECO:0000259" key="9">
    <source>
        <dbReference type="PROSITE" id="PS50011"/>
    </source>
</evidence>
<feature type="compositionally biased region" description="Polar residues" evidence="7">
    <location>
        <begin position="468"/>
        <end position="477"/>
    </location>
</feature>
<keyword evidence="3" id="KW-0808">Transferase</keyword>
<keyword evidence="4" id="KW-0547">Nucleotide-binding</keyword>
<dbReference type="PANTHER" id="PTHR43289:SF34">
    <property type="entry name" value="SERINE_THREONINE-PROTEIN KINASE YBDM-RELATED"/>
    <property type="match status" value="1"/>
</dbReference>